<name>A0A1Z5JKC3_FISSO</name>
<proteinExistence type="inferred from homology"/>
<comment type="caution">
    <text evidence="5">The sequence shown here is derived from an EMBL/GenBank/DDBJ whole genome shotgun (WGS) entry which is preliminary data.</text>
</comment>
<keyword evidence="6" id="KW-1185">Reference proteome</keyword>
<gene>
    <name evidence="5" type="ORF">FisN_1Hu423</name>
</gene>
<organism evidence="5 6">
    <name type="scientific">Fistulifera solaris</name>
    <name type="common">Oleaginous diatom</name>
    <dbReference type="NCBI Taxonomy" id="1519565"/>
    <lineage>
        <taxon>Eukaryota</taxon>
        <taxon>Sar</taxon>
        <taxon>Stramenopiles</taxon>
        <taxon>Ochrophyta</taxon>
        <taxon>Bacillariophyta</taxon>
        <taxon>Bacillariophyceae</taxon>
        <taxon>Bacillariophycidae</taxon>
        <taxon>Naviculales</taxon>
        <taxon>Naviculaceae</taxon>
        <taxon>Fistulifera</taxon>
    </lineage>
</organism>
<accession>A0A1Z5JKC3</accession>
<dbReference type="EMBL" id="BDSP01000078">
    <property type="protein sequence ID" value="GAX14231.1"/>
    <property type="molecule type" value="Genomic_DNA"/>
</dbReference>
<dbReference type="OrthoDB" id="2500381at2759"/>
<evidence type="ECO:0008006" key="7">
    <source>
        <dbReference type="Google" id="ProtNLM"/>
    </source>
</evidence>
<keyword evidence="3" id="KW-0238">DNA-binding</keyword>
<sequence>MKSNTLKDLSSKEPFHAGLTKKLVLAKDGKRITNEAVLLTGELLRIFVRTLHQKAAVEAECEKESCIDESVSAGDAVVIQPHHITKVAAEQLMDYC</sequence>
<evidence type="ECO:0000256" key="1">
    <source>
        <dbReference type="ARBA" id="ARBA00009359"/>
    </source>
</evidence>
<dbReference type="GO" id="GO:0006281">
    <property type="term" value="P:DNA repair"/>
    <property type="evidence" value="ECO:0007669"/>
    <property type="project" value="UniProtKB-KW"/>
</dbReference>
<dbReference type="Proteomes" id="UP000198406">
    <property type="component" value="Unassembled WGS sequence"/>
</dbReference>
<keyword evidence="4" id="KW-0234">DNA repair</keyword>
<dbReference type="AlphaFoldDB" id="A0A1Z5JKC3"/>
<evidence type="ECO:0000313" key="6">
    <source>
        <dbReference type="Proteomes" id="UP000198406"/>
    </source>
</evidence>
<comment type="similarity">
    <text evidence="1">Belongs to the CENP-X/MHF2 family.</text>
</comment>
<dbReference type="InterPro" id="IPR018552">
    <property type="entry name" value="CENP-X"/>
</dbReference>
<evidence type="ECO:0000313" key="5">
    <source>
        <dbReference type="EMBL" id="GAX14231.1"/>
    </source>
</evidence>
<dbReference type="GO" id="GO:0003677">
    <property type="term" value="F:DNA binding"/>
    <property type="evidence" value="ECO:0007669"/>
    <property type="project" value="UniProtKB-KW"/>
</dbReference>
<dbReference type="Pfam" id="PF09415">
    <property type="entry name" value="CENP-X"/>
    <property type="match status" value="1"/>
</dbReference>
<protein>
    <recommendedName>
        <fullName evidence="7">Transcription factor CBF/NF-Y/archaeal histone domain-containing protein</fullName>
    </recommendedName>
</protein>
<keyword evidence="2" id="KW-0227">DNA damage</keyword>
<evidence type="ECO:0000256" key="3">
    <source>
        <dbReference type="ARBA" id="ARBA00023125"/>
    </source>
</evidence>
<dbReference type="GO" id="GO:0051382">
    <property type="term" value="P:kinetochore assembly"/>
    <property type="evidence" value="ECO:0007669"/>
    <property type="project" value="InterPro"/>
</dbReference>
<evidence type="ECO:0000256" key="2">
    <source>
        <dbReference type="ARBA" id="ARBA00022763"/>
    </source>
</evidence>
<dbReference type="InParanoid" id="A0A1Z5JKC3"/>
<evidence type="ECO:0000256" key="4">
    <source>
        <dbReference type="ARBA" id="ARBA00023204"/>
    </source>
</evidence>
<reference evidence="5 6" key="1">
    <citation type="journal article" date="2015" name="Plant Cell">
        <title>Oil accumulation by the oleaginous diatom Fistulifera solaris as revealed by the genome and transcriptome.</title>
        <authorList>
            <person name="Tanaka T."/>
            <person name="Maeda Y."/>
            <person name="Veluchamy A."/>
            <person name="Tanaka M."/>
            <person name="Abida H."/>
            <person name="Marechal E."/>
            <person name="Bowler C."/>
            <person name="Muto M."/>
            <person name="Sunaga Y."/>
            <person name="Tanaka M."/>
            <person name="Yoshino T."/>
            <person name="Taniguchi T."/>
            <person name="Fukuda Y."/>
            <person name="Nemoto M."/>
            <person name="Matsumoto M."/>
            <person name="Wong P.S."/>
            <person name="Aburatani S."/>
            <person name="Fujibuchi W."/>
        </authorList>
    </citation>
    <scope>NUCLEOTIDE SEQUENCE [LARGE SCALE GENOMIC DNA]</scope>
    <source>
        <strain evidence="5 6">JPCC DA0580</strain>
    </source>
</reference>